<evidence type="ECO:0000256" key="3">
    <source>
        <dbReference type="ARBA" id="ARBA00022598"/>
    </source>
</evidence>
<evidence type="ECO:0000313" key="9">
    <source>
        <dbReference type="Proteomes" id="UP001043456"/>
    </source>
</evidence>
<dbReference type="Gene3D" id="3.30.559.10">
    <property type="entry name" value="Chloramphenicol acetyltransferase-like domain"/>
    <property type="match status" value="1"/>
</dbReference>
<dbReference type="SUPFAM" id="SSF47336">
    <property type="entry name" value="ACP-like"/>
    <property type="match status" value="1"/>
</dbReference>
<dbReference type="Pfam" id="PF00501">
    <property type="entry name" value="AMP-binding"/>
    <property type="match status" value="1"/>
</dbReference>
<dbReference type="CDD" id="cd19542">
    <property type="entry name" value="CT_NRPS-like"/>
    <property type="match status" value="1"/>
</dbReference>
<dbReference type="InterPro" id="IPR006162">
    <property type="entry name" value="Ppantetheine_attach_site"/>
</dbReference>
<evidence type="ECO:0000256" key="2">
    <source>
        <dbReference type="ARBA" id="ARBA00022553"/>
    </source>
</evidence>
<dbReference type="InterPro" id="IPR042099">
    <property type="entry name" value="ANL_N_sf"/>
</dbReference>
<dbReference type="InterPro" id="IPR036736">
    <property type="entry name" value="ACP-like_sf"/>
</dbReference>
<dbReference type="SUPFAM" id="SSF56801">
    <property type="entry name" value="Acetyl-CoA synthetase-like"/>
    <property type="match status" value="1"/>
</dbReference>
<dbReference type="InterPro" id="IPR001242">
    <property type="entry name" value="Condensation_dom"/>
</dbReference>
<proteinExistence type="inferred from homology"/>
<dbReference type="Pfam" id="PF00550">
    <property type="entry name" value="PP-binding"/>
    <property type="match status" value="1"/>
</dbReference>
<evidence type="ECO:0000313" key="8">
    <source>
        <dbReference type="EMBL" id="GIJ83251.1"/>
    </source>
</evidence>
<comment type="similarity">
    <text evidence="6">Belongs to the NRP synthetase family.</text>
</comment>
<dbReference type="InterPro" id="IPR009081">
    <property type="entry name" value="PP-bd_ACP"/>
</dbReference>
<evidence type="ECO:0000256" key="6">
    <source>
        <dbReference type="ARBA" id="ARBA00029454"/>
    </source>
</evidence>
<dbReference type="InterPro" id="IPR045851">
    <property type="entry name" value="AMP-bd_C_sf"/>
</dbReference>
<name>A0A9P3B2G2_9EURO</name>
<dbReference type="RefSeq" id="XP_043153998.1">
    <property type="nucleotide sequence ID" value="XM_043298063.1"/>
</dbReference>
<dbReference type="Gene3D" id="3.30.300.30">
    <property type="match status" value="1"/>
</dbReference>
<protein>
    <submittedName>
        <fullName evidence="8">Nonribosomal peptide synthase</fullName>
    </submittedName>
</protein>
<evidence type="ECO:0000256" key="1">
    <source>
        <dbReference type="ARBA" id="ARBA00022450"/>
    </source>
</evidence>
<dbReference type="Gene3D" id="3.40.50.12780">
    <property type="entry name" value="N-terminal domain of ligase-like"/>
    <property type="match status" value="1"/>
</dbReference>
<dbReference type="FunFam" id="3.30.300.30:FF:000015">
    <property type="entry name" value="Nonribosomal peptide synthase SidD"/>
    <property type="match status" value="1"/>
</dbReference>
<dbReference type="GO" id="GO:0016874">
    <property type="term" value="F:ligase activity"/>
    <property type="evidence" value="ECO:0007669"/>
    <property type="project" value="UniProtKB-KW"/>
</dbReference>
<keyword evidence="4" id="KW-0677">Repeat</keyword>
<keyword evidence="2" id="KW-0597">Phosphoprotein</keyword>
<dbReference type="Gene3D" id="1.10.1200.10">
    <property type="entry name" value="ACP-like"/>
    <property type="match status" value="1"/>
</dbReference>
<reference evidence="8 9" key="1">
    <citation type="submission" date="2018-10" db="EMBL/GenBank/DDBJ databases">
        <title>Pan-genome distribution and transcriptional activeness of fungal secondary metabolism genes in Aspergillus section Fumigati.</title>
        <authorList>
            <person name="Takahashi H."/>
            <person name="Umemura M."/>
            <person name="Ninomiya A."/>
            <person name="Kusuya Y."/>
            <person name="Urayama S."/>
            <person name="Shimizu M."/>
            <person name="Watanabe A."/>
            <person name="Kamei K."/>
            <person name="Yaguchi T."/>
            <person name="Hagiwara D."/>
        </authorList>
    </citation>
    <scope>NUCLEOTIDE SEQUENCE [LARGE SCALE GENOMIC DNA]</scope>
    <source>
        <strain evidence="8 9">IFM 55266</strain>
    </source>
</reference>
<dbReference type="OrthoDB" id="416786at2759"/>
<organism evidence="8 9">
    <name type="scientific">Aspergillus pseudoviridinutans</name>
    <dbReference type="NCBI Taxonomy" id="1517512"/>
    <lineage>
        <taxon>Eukaryota</taxon>
        <taxon>Fungi</taxon>
        <taxon>Dikarya</taxon>
        <taxon>Ascomycota</taxon>
        <taxon>Pezizomycotina</taxon>
        <taxon>Eurotiomycetes</taxon>
        <taxon>Eurotiomycetidae</taxon>
        <taxon>Eurotiales</taxon>
        <taxon>Aspergillaceae</taxon>
        <taxon>Aspergillus</taxon>
        <taxon>Aspergillus subgen. Fumigati</taxon>
    </lineage>
</organism>
<dbReference type="GeneID" id="67000682"/>
<comment type="caution">
    <text evidence="8">The sequence shown here is derived from an EMBL/GenBank/DDBJ whole genome shotgun (WGS) entry which is preliminary data.</text>
</comment>
<dbReference type="GO" id="GO:0005737">
    <property type="term" value="C:cytoplasm"/>
    <property type="evidence" value="ECO:0007669"/>
    <property type="project" value="TreeGrafter"/>
</dbReference>
<feature type="domain" description="Carrier" evidence="7">
    <location>
        <begin position="788"/>
        <end position="864"/>
    </location>
</feature>
<evidence type="ECO:0000256" key="5">
    <source>
        <dbReference type="ARBA" id="ARBA00023026"/>
    </source>
</evidence>
<gene>
    <name evidence="8" type="ORF">Asppvi_002070</name>
</gene>
<accession>A0A9P3B2G2</accession>
<dbReference type="EMBL" id="BHVY01000002">
    <property type="protein sequence ID" value="GIJ83251.1"/>
    <property type="molecule type" value="Genomic_DNA"/>
</dbReference>
<dbReference type="PROSITE" id="PS50075">
    <property type="entry name" value="CARRIER"/>
    <property type="match status" value="1"/>
</dbReference>
<keyword evidence="5" id="KW-0843">Virulence</keyword>
<dbReference type="Pfam" id="PF00668">
    <property type="entry name" value="Condensation"/>
    <property type="match status" value="1"/>
</dbReference>
<dbReference type="GO" id="GO:0044550">
    <property type="term" value="P:secondary metabolite biosynthetic process"/>
    <property type="evidence" value="ECO:0007669"/>
    <property type="project" value="TreeGrafter"/>
</dbReference>
<keyword evidence="3" id="KW-0436">Ligase</keyword>
<dbReference type="GO" id="GO:0031177">
    <property type="term" value="F:phosphopantetheine binding"/>
    <property type="evidence" value="ECO:0007669"/>
    <property type="project" value="TreeGrafter"/>
</dbReference>
<evidence type="ECO:0000259" key="7">
    <source>
        <dbReference type="PROSITE" id="PS50075"/>
    </source>
</evidence>
<dbReference type="Gene3D" id="3.30.559.30">
    <property type="entry name" value="Nonribosomal peptide synthetase, condensation domain"/>
    <property type="match status" value="1"/>
</dbReference>
<dbReference type="PANTHER" id="PTHR45527:SF3">
    <property type="entry name" value="SIDEROPHORE SYNTHETASE (EUROFUNG)"/>
    <property type="match status" value="1"/>
</dbReference>
<dbReference type="SUPFAM" id="SSF52777">
    <property type="entry name" value="CoA-dependent acyltransferases"/>
    <property type="match status" value="2"/>
</dbReference>
<dbReference type="CDD" id="cd05918">
    <property type="entry name" value="A_NRPS_SidN3_like"/>
    <property type="match status" value="1"/>
</dbReference>
<dbReference type="InterPro" id="IPR000873">
    <property type="entry name" value="AMP-dep_synth/lig_dom"/>
</dbReference>
<sequence>MTKTLPTKANPPEVGESCVFPPLHNSRPKAAQWASTEAPRSVGRQVDYLSGKSGQPRYLVLATLWSVILRRYIESSIIQILLSITAPQHDPERMHAQIMTIDPKEDIPFEILLKCTSWSSAMPEGVEEPNTGVIVLDEPVETKHNQLFHENLLSEARALQMIRCDILLALYQSRDGVRVVLSYRESMLLTMHASSMLEQLQHLTLSVSNNMAQTVGDLWSISDCDLRQLQRWNSRRSSQPTDRLMHEIIHQRALETPDKAAVESWDGALTYRQLDCLASHLASRLTRHCIGQNDFVPISFHKSRWAIVSMLAINKCGAAFVPVDPSVPAGRLAKIIRQTEARVALADKEQCSALRKTGISVITVTEMMEYESVESRVVSSRFSGYTAPAYCLFTSGSMGEPKGCVVGQAAFTGITSHCTALYLRSDSRVLQFASLGFGMALIEIFCALSCGATVCIPSDEARINSLGQVITSMNVNWTVLSPTTLNTLSPADVVCLKTIVLGGEPVLGSHISDWGLHARLIQIYGLTECSGAFTVSNQIFLSDLTEISVGYPVDGRCWIVDPQDHNRLLAIGAVGELLIDTPNLAQGYLHDSERTRLSFVSAPSWIDIEIPVRNSRPTVLYKTGDLARFNPDGSICHLGRKDHQLKVRGQRVESGELEYHLRQVLSDVEDVIVDMVVPTGSNGVPSLTAFILEAGEHARPDRETMHHPILAEPTIEFLQRVQSAKQSLTKVVPDYMVPVLFFALRKVPQTSSGKKDRRRLRQEVALMTWDQLRAYSTIQKGGRSVAPALETRAEHLLAQIWAELLCLDADTLGPDDDFLALGGDSIVAMRAVAMARVRGLGLMVSDIFASSKLADMAKGATVLPSGVVASRRPVSLVADNVQEVCISRLREQTSLLDSCSETPVVLPATETQKFFIDRSCFDYFCYILDGDLDSGQMQTACTEVVNKHSVLRTVFTQNDHGVFQVILPSMETPLYHVTTARNVSAVAEKLWSSSQSATLPLDRPAIRFILISNNDANQHAMVLRLSHAQYDGFSYPSLVHDLTAAYAGITLPPRSQFLDYIRYRSQQDPTAGYNFWREYLASSTMTDLRDCSFESGARKQGCGPPEAVDAKVTITSPSDPPDGITMATLIKAAGALVLGQLTQRSDIVFGQTVNGRSGMPLGGIETMLGPCVNFLPIRVSVQPCWTAVEFLRHVQDRHIQTTAYDHMEFAEIIKNSTSWASDTRFGAIFHHQNIDTKLEIFLSGLKNTAATCHLTGSYFHQQMRSEAWIYSMFVENDLQICIRAPAHILDFEQATELLHKIAARMQTLAQHPDRPLADVNDPRPYH</sequence>
<evidence type="ECO:0000256" key="4">
    <source>
        <dbReference type="ARBA" id="ARBA00022737"/>
    </source>
</evidence>
<dbReference type="Proteomes" id="UP001043456">
    <property type="component" value="Unassembled WGS sequence"/>
</dbReference>
<dbReference type="InterPro" id="IPR023213">
    <property type="entry name" value="CAT-like_dom_sf"/>
</dbReference>
<dbReference type="PROSITE" id="PS00012">
    <property type="entry name" value="PHOSPHOPANTETHEINE"/>
    <property type="match status" value="1"/>
</dbReference>
<dbReference type="GO" id="GO:0043041">
    <property type="term" value="P:amino acid activation for nonribosomal peptide biosynthetic process"/>
    <property type="evidence" value="ECO:0007669"/>
    <property type="project" value="TreeGrafter"/>
</dbReference>
<keyword evidence="9" id="KW-1185">Reference proteome</keyword>
<keyword evidence="1" id="KW-0596">Phosphopantetheine</keyword>
<dbReference type="PANTHER" id="PTHR45527">
    <property type="entry name" value="NONRIBOSOMAL PEPTIDE SYNTHETASE"/>
    <property type="match status" value="1"/>
</dbReference>